<dbReference type="EMBL" id="CP003539">
    <property type="protein sequence ID" value="AFX99397.1"/>
    <property type="molecule type" value="Genomic_DNA"/>
</dbReference>
<proteinExistence type="predicted"/>
<evidence type="ECO:0000313" key="2">
    <source>
        <dbReference type="Proteomes" id="UP000010077"/>
    </source>
</evidence>
<dbReference type="KEGG" id="thal:A1OE_1222"/>
<evidence type="ECO:0000313" key="1">
    <source>
        <dbReference type="EMBL" id="AFX99397.1"/>
    </source>
</evidence>
<dbReference type="Proteomes" id="UP000010077">
    <property type="component" value="Chromosome"/>
</dbReference>
<dbReference type="HOGENOM" id="CLU_2988042_0_0_5"/>
<accession>K7YPE8</accession>
<keyword evidence="2" id="KW-1185">Reference proteome</keyword>
<organism evidence="1 2">
    <name type="scientific">Candidatus Endolissoclinum faulkneri L2</name>
    <dbReference type="NCBI Taxonomy" id="1193729"/>
    <lineage>
        <taxon>Bacteria</taxon>
        <taxon>Pseudomonadati</taxon>
        <taxon>Pseudomonadota</taxon>
        <taxon>Alphaproteobacteria</taxon>
        <taxon>Rhodospirillales</taxon>
        <taxon>Rhodospirillaceae</taxon>
        <taxon>Candidatus Endolissoclinum</taxon>
    </lineage>
</organism>
<protein>
    <submittedName>
        <fullName evidence="1">Uncharacterized protein</fullName>
    </submittedName>
</protein>
<sequence>MIFVIRLQRIVDLYLKQNKHYYQKWCCSELLLAQLDYSFFFIKNRLTTPIGLYNFSL</sequence>
<name>K7YPE8_9PROT</name>
<dbReference type="AlphaFoldDB" id="K7YPE8"/>
<reference evidence="1 2" key="1">
    <citation type="journal article" date="2012" name="Proc. Natl. Acad. Sci. U.S.A.">
        <title>Genome streamlining and chemical defense in a coral reef symbiosis.</title>
        <authorList>
            <person name="Kwan J.C."/>
            <person name="Donia M.S."/>
            <person name="Han A.W."/>
            <person name="Hirose E."/>
            <person name="Haygood M.G."/>
            <person name="Schmidt E.W."/>
        </authorList>
    </citation>
    <scope>NUCLEOTIDE SEQUENCE [LARGE SCALE GENOMIC DNA]</scope>
    <source>
        <strain evidence="1 2">L2</strain>
    </source>
</reference>
<gene>
    <name evidence="1" type="ORF">A1OE_1222</name>
</gene>